<feature type="compositionally biased region" description="Low complexity" evidence="1">
    <location>
        <begin position="770"/>
        <end position="796"/>
    </location>
</feature>
<accession>A0A0G4EZ85</accession>
<dbReference type="VEuPathDB" id="CryptoDB:Vbra_14055"/>
<dbReference type="Pfam" id="PF26172">
    <property type="entry name" value="RESC8"/>
    <property type="match status" value="1"/>
</dbReference>
<organism evidence="3 4">
    <name type="scientific">Vitrella brassicaformis (strain CCMP3155)</name>
    <dbReference type="NCBI Taxonomy" id="1169540"/>
    <lineage>
        <taxon>Eukaryota</taxon>
        <taxon>Sar</taxon>
        <taxon>Alveolata</taxon>
        <taxon>Colpodellida</taxon>
        <taxon>Vitrellaceae</taxon>
        <taxon>Vitrella</taxon>
    </lineage>
</organism>
<feature type="compositionally biased region" description="Basic and acidic residues" evidence="1">
    <location>
        <begin position="733"/>
        <end position="743"/>
    </location>
</feature>
<evidence type="ECO:0000256" key="1">
    <source>
        <dbReference type="SAM" id="MobiDB-lite"/>
    </source>
</evidence>
<dbReference type="Proteomes" id="UP000041254">
    <property type="component" value="Unassembled WGS sequence"/>
</dbReference>
<proteinExistence type="predicted"/>
<dbReference type="InParanoid" id="A0A0G4EZ85"/>
<name>A0A0G4EZ85_VITBC</name>
<sequence length="917" mass="101316">MQGVVRPLLLRASSLRQEIRAACAARRRDDIDVLLAEVIRVYTLPQPTTDTTSSAARSSSGPPELNGSSAAPTSSGSLLNGSLSVTAQQQPTATAELIEIVKDVARQRQPAPQFWKFVTTEAARLAEDGKKGQSPGESQGEGDGLLAALQLVYWALQAGSGNALNAELPELYRRLSKQLNTDSSPLSRSPESAMWLLQVSSIIKPAPSTDALRVAVQFLQDHVYIYDAAQCVAVLRHLSSMQWPAVELVQAMMRRLGGMLDDLRPYDMAWCAYALAHLREVSDTFLHALSQAFIAQMHNTRPSDVSRFLTALTRMGGNDEGILERCAERICAWDVSMRESPDDWTTLTSIVEAFSRLNYSHIAFLSHVMPHLTRLAADVDDVNKVMPLWCNVWRLGVWDGPLRGALRRRAMTEVDQLDVPGMARATELCYSYLGFSDLPLFVGLMRSTWGRSEWLERFRASATPQPYYGHNNRERKEREAQAKNISMLGNNTWTALHCLTCLPSCNEGPSNGALWEQASLDDLSRLQTLMADLPTGKKGDDRMSSTFHEEVLKAMPLRLQQATTNEVRASKYLLDLVLPPSATTLIPPDPPHTSAEPDDYGRYDHNEVTLHSDSESFEGDSDGGNTTTSGRQIARVKQLVQLHRAGILSTELSPSCTVSAIVIPDTAVGESSDDGSVWRLARDKLLTAKPPRPFDTIDVHRGHIQRAVVRYVNKVIAVFELRPPNPHRQRQKNNKENKGDQRQPEGQADQSDSEVAGETNTAADTEETTVEAPEPQSEEPSQQSEADAAAAAAEARPPQPKKWTLKVRHDVMCAPEQHMDFLQREMTKKWTRAHNRKGNTSDKGQQQQEHDPPAGSVLSVSVDPLFVRVHVCEGDELYAKCDLLVDEITKPSGGSKKSKKKRGMGESEDDGGSDEDT</sequence>
<dbReference type="AlphaFoldDB" id="A0A0G4EZ85"/>
<evidence type="ECO:0000313" key="3">
    <source>
        <dbReference type="EMBL" id="CEM04622.1"/>
    </source>
</evidence>
<feature type="region of interest" description="Disordered" evidence="1">
    <location>
        <begin position="47"/>
        <end position="77"/>
    </location>
</feature>
<dbReference type="EMBL" id="CDMY01000354">
    <property type="protein sequence ID" value="CEM04622.1"/>
    <property type="molecule type" value="Genomic_DNA"/>
</dbReference>
<feature type="domain" description="RNA-editing substrate-binding complex 8 protein HEAT repeats" evidence="2">
    <location>
        <begin position="225"/>
        <end position="430"/>
    </location>
</feature>
<feature type="region of interest" description="Disordered" evidence="1">
    <location>
        <begin position="832"/>
        <end position="857"/>
    </location>
</feature>
<evidence type="ECO:0000259" key="2">
    <source>
        <dbReference type="Pfam" id="PF26172"/>
    </source>
</evidence>
<protein>
    <recommendedName>
        <fullName evidence="2">RNA-editing substrate-binding complex 8 protein HEAT repeats domain-containing protein</fullName>
    </recommendedName>
</protein>
<keyword evidence="4" id="KW-1185">Reference proteome</keyword>
<gene>
    <name evidence="3" type="ORF">Vbra_14055</name>
</gene>
<evidence type="ECO:0000313" key="4">
    <source>
        <dbReference type="Proteomes" id="UP000041254"/>
    </source>
</evidence>
<reference evidence="3 4" key="1">
    <citation type="submission" date="2014-11" db="EMBL/GenBank/DDBJ databases">
        <authorList>
            <person name="Zhu J."/>
            <person name="Qi W."/>
            <person name="Song R."/>
        </authorList>
    </citation>
    <scope>NUCLEOTIDE SEQUENCE [LARGE SCALE GENOMIC DNA]</scope>
</reference>
<feature type="region of interest" description="Disordered" evidence="1">
    <location>
        <begin position="888"/>
        <end position="917"/>
    </location>
</feature>
<feature type="region of interest" description="Disordered" evidence="1">
    <location>
        <begin position="722"/>
        <end position="803"/>
    </location>
</feature>
<feature type="region of interest" description="Disordered" evidence="1">
    <location>
        <begin position="584"/>
        <end position="605"/>
    </location>
</feature>
<feature type="compositionally biased region" description="Low complexity" evidence="1">
    <location>
        <begin position="48"/>
        <end position="60"/>
    </location>
</feature>
<dbReference type="InterPro" id="IPR058977">
    <property type="entry name" value="RESC8_HEAT"/>
</dbReference>
<feature type="compositionally biased region" description="Acidic residues" evidence="1">
    <location>
        <begin position="906"/>
        <end position="917"/>
    </location>
</feature>